<dbReference type="PROSITE" id="PS50011">
    <property type="entry name" value="PROTEIN_KINASE_DOM"/>
    <property type="match status" value="1"/>
</dbReference>
<feature type="domain" description="AGC-kinase C-terminal" evidence="13">
    <location>
        <begin position="398"/>
        <end position="458"/>
    </location>
</feature>
<evidence type="ECO:0000313" key="15">
    <source>
        <dbReference type="Proteomes" id="UP000000600"/>
    </source>
</evidence>
<dbReference type="PROSITE" id="PS00108">
    <property type="entry name" value="PROTEIN_KINASE_ST"/>
    <property type="match status" value="1"/>
</dbReference>
<evidence type="ECO:0000256" key="7">
    <source>
        <dbReference type="ARBA" id="ARBA00047899"/>
    </source>
</evidence>
<dbReference type="OMA" id="RQQSNHM"/>
<dbReference type="PANTHER" id="PTHR24356:SF374">
    <property type="entry name" value="PROTEIN KINASE DOMAIN-CONTAINING PROTEIN"/>
    <property type="match status" value="1"/>
</dbReference>
<dbReference type="Gene3D" id="3.30.200.20">
    <property type="entry name" value="Phosphorylase Kinase, domain 1"/>
    <property type="match status" value="1"/>
</dbReference>
<dbReference type="RefSeq" id="XP_001460807.1">
    <property type="nucleotide sequence ID" value="XM_001460770.1"/>
</dbReference>
<dbReference type="InterPro" id="IPR011009">
    <property type="entry name" value="Kinase-like_dom_sf"/>
</dbReference>
<proteinExistence type="inferred from homology"/>
<dbReference type="InterPro" id="IPR000719">
    <property type="entry name" value="Prot_kinase_dom"/>
</dbReference>
<dbReference type="STRING" id="5888.A0EDP3"/>
<dbReference type="SMART" id="SM00220">
    <property type="entry name" value="S_TKc"/>
    <property type="match status" value="1"/>
</dbReference>
<evidence type="ECO:0000259" key="13">
    <source>
        <dbReference type="PROSITE" id="PS51285"/>
    </source>
</evidence>
<dbReference type="FunFam" id="3.30.200.20:FF:000574">
    <property type="entry name" value="Uncharacterized protein"/>
    <property type="match status" value="1"/>
</dbReference>
<evidence type="ECO:0000256" key="10">
    <source>
        <dbReference type="RuleBase" id="RU000304"/>
    </source>
</evidence>
<evidence type="ECO:0000256" key="8">
    <source>
        <dbReference type="ARBA" id="ARBA00048679"/>
    </source>
</evidence>
<organism evidence="14 15">
    <name type="scientific">Paramecium tetraurelia</name>
    <dbReference type="NCBI Taxonomy" id="5888"/>
    <lineage>
        <taxon>Eukaryota</taxon>
        <taxon>Sar</taxon>
        <taxon>Alveolata</taxon>
        <taxon>Ciliophora</taxon>
        <taxon>Intramacronucleata</taxon>
        <taxon>Oligohymenophorea</taxon>
        <taxon>Peniculida</taxon>
        <taxon>Parameciidae</taxon>
        <taxon>Paramecium</taxon>
    </lineage>
</organism>
<evidence type="ECO:0000256" key="6">
    <source>
        <dbReference type="ARBA" id="ARBA00022840"/>
    </source>
</evidence>
<evidence type="ECO:0000259" key="12">
    <source>
        <dbReference type="PROSITE" id="PS50011"/>
    </source>
</evidence>
<keyword evidence="6 9" id="KW-0067">ATP-binding</keyword>
<dbReference type="AlphaFoldDB" id="A0EDP3"/>
<dbReference type="InterPro" id="IPR008271">
    <property type="entry name" value="Ser/Thr_kinase_AS"/>
</dbReference>
<dbReference type="InterPro" id="IPR050236">
    <property type="entry name" value="Ser_Thr_kinase_AGC"/>
</dbReference>
<comment type="similarity">
    <text evidence="10">Belongs to the protein kinase superfamily.</text>
</comment>
<sequence>MNVSLKDIIPSKNSSQFNLNKIRFKISKKVESYCQCNQRNCLICARKRSSSMLSMKNSIVVDENSPVSKRTVEQPKPIQPFNRSISRQQSNHMGRVSVNISTTTTTTNNYGRTRKTSVESSPPKDNSIKFNLPLYLVIGRHSFKYLYVIGKGGFGKVWRVEMKANKQEYALKEMIKAKIISKRSVNSVMNEKYLLEHLKHPFLVNMHYAYQDRENLYLVLDLLRGGDLRYHIGRQKRFTEEQTKFFVCCILLSLQYLHQNGIIHRDIKPENLVFDKDGYLRLTDLGVARLNKDSSASDTSGTPGYMAPEVMCRMDHSFPVDYYAVGVIAFELLLGKRPYNGRNRQEIREQILAKQVQMRDDKFSSKVQDFINRLLIRKPQQRLGAQGIHELFEHPWLSNYNWGRLLNKEIKALYIPGSIDGNFDYQSQISADSEPQEEASTLLRRKSVQCLFEGYKYF</sequence>
<dbReference type="GO" id="GO:0004674">
    <property type="term" value="F:protein serine/threonine kinase activity"/>
    <property type="evidence" value="ECO:0000318"/>
    <property type="project" value="GO_Central"/>
</dbReference>
<feature type="domain" description="Protein kinase" evidence="12">
    <location>
        <begin position="143"/>
        <end position="397"/>
    </location>
</feature>
<dbReference type="GO" id="GO:0035556">
    <property type="term" value="P:intracellular signal transduction"/>
    <property type="evidence" value="ECO:0000318"/>
    <property type="project" value="GO_Central"/>
</dbReference>
<comment type="catalytic activity">
    <reaction evidence="7">
        <text>L-threonyl-[protein] + ATP = O-phospho-L-threonyl-[protein] + ADP + H(+)</text>
        <dbReference type="Rhea" id="RHEA:46608"/>
        <dbReference type="Rhea" id="RHEA-COMP:11060"/>
        <dbReference type="Rhea" id="RHEA-COMP:11605"/>
        <dbReference type="ChEBI" id="CHEBI:15378"/>
        <dbReference type="ChEBI" id="CHEBI:30013"/>
        <dbReference type="ChEBI" id="CHEBI:30616"/>
        <dbReference type="ChEBI" id="CHEBI:61977"/>
        <dbReference type="ChEBI" id="CHEBI:456216"/>
        <dbReference type="EC" id="2.7.11.1"/>
    </reaction>
</comment>
<keyword evidence="3" id="KW-0808">Transferase</keyword>
<keyword evidence="5" id="KW-0418">Kinase</keyword>
<dbReference type="SUPFAM" id="SSF56112">
    <property type="entry name" value="Protein kinase-like (PK-like)"/>
    <property type="match status" value="1"/>
</dbReference>
<evidence type="ECO:0000256" key="9">
    <source>
        <dbReference type="PROSITE-ProRule" id="PRU10141"/>
    </source>
</evidence>
<dbReference type="GO" id="GO:0005524">
    <property type="term" value="F:ATP binding"/>
    <property type="evidence" value="ECO:0007669"/>
    <property type="project" value="UniProtKB-UniRule"/>
</dbReference>
<dbReference type="InterPro" id="IPR000961">
    <property type="entry name" value="AGC-kinase_C"/>
</dbReference>
<evidence type="ECO:0000256" key="1">
    <source>
        <dbReference type="ARBA" id="ARBA00012513"/>
    </source>
</evidence>
<dbReference type="InterPro" id="IPR017441">
    <property type="entry name" value="Protein_kinase_ATP_BS"/>
</dbReference>
<dbReference type="EMBL" id="CT868672">
    <property type="protein sequence ID" value="CAK93410.1"/>
    <property type="molecule type" value="Genomic_DNA"/>
</dbReference>
<feature type="region of interest" description="Disordered" evidence="11">
    <location>
        <begin position="103"/>
        <end position="123"/>
    </location>
</feature>
<dbReference type="PROSITE" id="PS00107">
    <property type="entry name" value="PROTEIN_KINASE_ATP"/>
    <property type="match status" value="1"/>
</dbReference>
<evidence type="ECO:0000256" key="11">
    <source>
        <dbReference type="SAM" id="MobiDB-lite"/>
    </source>
</evidence>
<evidence type="ECO:0000256" key="3">
    <source>
        <dbReference type="ARBA" id="ARBA00022679"/>
    </source>
</evidence>
<dbReference type="Gene3D" id="1.10.510.10">
    <property type="entry name" value="Transferase(Phosphotransferase) domain 1"/>
    <property type="match status" value="1"/>
</dbReference>
<evidence type="ECO:0000313" key="14">
    <source>
        <dbReference type="EMBL" id="CAK93410.1"/>
    </source>
</evidence>
<keyword evidence="15" id="KW-1185">Reference proteome</keyword>
<accession>A0EDP3</accession>
<dbReference type="HOGENOM" id="CLU_000288_63_5_1"/>
<dbReference type="PANTHER" id="PTHR24356">
    <property type="entry name" value="SERINE/THREONINE-PROTEIN KINASE"/>
    <property type="match status" value="1"/>
</dbReference>
<dbReference type="Pfam" id="PF00069">
    <property type="entry name" value="Pkinase"/>
    <property type="match status" value="1"/>
</dbReference>
<dbReference type="PROSITE" id="PS51285">
    <property type="entry name" value="AGC_KINASE_CTER"/>
    <property type="match status" value="1"/>
</dbReference>
<dbReference type="FunFam" id="1.10.510.10:FF:000454">
    <property type="entry name" value="Uncharacterized protein"/>
    <property type="match status" value="1"/>
</dbReference>
<reference evidence="14 15" key="1">
    <citation type="journal article" date="2006" name="Nature">
        <title>Global trends of whole-genome duplications revealed by the ciliate Paramecium tetraurelia.</title>
        <authorList>
            <consortium name="Genoscope"/>
            <person name="Aury J.-M."/>
            <person name="Jaillon O."/>
            <person name="Duret L."/>
            <person name="Noel B."/>
            <person name="Jubin C."/>
            <person name="Porcel B.M."/>
            <person name="Segurens B."/>
            <person name="Daubin V."/>
            <person name="Anthouard V."/>
            <person name="Aiach N."/>
            <person name="Arnaiz O."/>
            <person name="Billaut A."/>
            <person name="Beisson J."/>
            <person name="Blanc I."/>
            <person name="Bouhouche K."/>
            <person name="Camara F."/>
            <person name="Duharcourt S."/>
            <person name="Guigo R."/>
            <person name="Gogendeau D."/>
            <person name="Katinka M."/>
            <person name="Keller A.-M."/>
            <person name="Kissmehl R."/>
            <person name="Klotz C."/>
            <person name="Koll F."/>
            <person name="Le Moue A."/>
            <person name="Lepere C."/>
            <person name="Malinsky S."/>
            <person name="Nowacki M."/>
            <person name="Nowak J.K."/>
            <person name="Plattner H."/>
            <person name="Poulain J."/>
            <person name="Ruiz F."/>
            <person name="Serrano V."/>
            <person name="Zagulski M."/>
            <person name="Dessen P."/>
            <person name="Betermier M."/>
            <person name="Weissenbach J."/>
            <person name="Scarpelli C."/>
            <person name="Schachter V."/>
            <person name="Sperling L."/>
            <person name="Meyer E."/>
            <person name="Cohen J."/>
            <person name="Wincker P."/>
        </authorList>
    </citation>
    <scope>NUCLEOTIDE SEQUENCE [LARGE SCALE GENOMIC DNA]</scope>
    <source>
        <strain evidence="14 15">Stock d4-2</strain>
    </source>
</reference>
<dbReference type="KEGG" id="ptm:GSPATT00025754001"/>
<evidence type="ECO:0000256" key="4">
    <source>
        <dbReference type="ARBA" id="ARBA00022741"/>
    </source>
</evidence>
<keyword evidence="2 10" id="KW-0723">Serine/threonine-protein kinase</keyword>
<evidence type="ECO:0000256" key="2">
    <source>
        <dbReference type="ARBA" id="ARBA00022527"/>
    </source>
</evidence>
<dbReference type="Proteomes" id="UP000000600">
    <property type="component" value="Unassembled WGS sequence"/>
</dbReference>
<dbReference type="EC" id="2.7.11.1" evidence="1"/>
<comment type="catalytic activity">
    <reaction evidence="8">
        <text>L-seryl-[protein] + ATP = O-phospho-L-seryl-[protein] + ADP + H(+)</text>
        <dbReference type="Rhea" id="RHEA:17989"/>
        <dbReference type="Rhea" id="RHEA-COMP:9863"/>
        <dbReference type="Rhea" id="RHEA-COMP:11604"/>
        <dbReference type="ChEBI" id="CHEBI:15378"/>
        <dbReference type="ChEBI" id="CHEBI:29999"/>
        <dbReference type="ChEBI" id="CHEBI:30616"/>
        <dbReference type="ChEBI" id="CHEBI:83421"/>
        <dbReference type="ChEBI" id="CHEBI:456216"/>
        <dbReference type="EC" id="2.7.11.1"/>
    </reaction>
</comment>
<protein>
    <recommendedName>
        <fullName evidence="1">non-specific serine/threonine protein kinase</fullName>
        <ecNumber evidence="1">2.7.11.1</ecNumber>
    </recommendedName>
</protein>
<dbReference type="GeneID" id="5046592"/>
<dbReference type="InParanoid" id="A0EDP3"/>
<keyword evidence="4 9" id="KW-0547">Nucleotide-binding</keyword>
<gene>
    <name evidence="14" type="ORF">GSPATT00025754001</name>
</gene>
<evidence type="ECO:0000256" key="5">
    <source>
        <dbReference type="ARBA" id="ARBA00022777"/>
    </source>
</evidence>
<dbReference type="eggNOG" id="KOG0603">
    <property type="taxonomic scope" value="Eukaryota"/>
</dbReference>
<name>A0EDP3_PARTE</name>
<feature type="binding site" evidence="9">
    <location>
        <position position="172"/>
    </location>
    <ligand>
        <name>ATP</name>
        <dbReference type="ChEBI" id="CHEBI:30616"/>
    </ligand>
</feature>
<dbReference type="OrthoDB" id="5979581at2759"/>